<dbReference type="Proteomes" id="UP001221411">
    <property type="component" value="Unassembled WGS sequence"/>
</dbReference>
<evidence type="ECO:0000313" key="4">
    <source>
        <dbReference type="EMBL" id="MDC0743520.1"/>
    </source>
</evidence>
<dbReference type="CDD" id="cd24008">
    <property type="entry name" value="ASKHA_NBD_GLK"/>
    <property type="match status" value="1"/>
</dbReference>
<reference evidence="4 5" key="1">
    <citation type="submission" date="2022-11" db="EMBL/GenBank/DDBJ databases">
        <title>Minimal conservation of predation-associated metabolite biosynthetic gene clusters underscores biosynthetic potential of Myxococcota including descriptions for ten novel species: Archangium lansinium sp. nov., Myxococcus landrumus sp. nov., Nannocystis bai.</title>
        <authorList>
            <person name="Ahearne A."/>
            <person name="Stevens C."/>
            <person name="Dowd S."/>
        </authorList>
    </citation>
    <scope>NUCLEOTIDE SEQUENCE [LARGE SCALE GENOMIC DNA]</scope>
    <source>
        <strain evidence="4 5">RJM3</strain>
    </source>
</reference>
<dbReference type="InterPro" id="IPR043129">
    <property type="entry name" value="ATPase_NBD"/>
</dbReference>
<proteinExistence type="inferred from homology"/>
<dbReference type="Gene3D" id="3.30.420.40">
    <property type="match status" value="1"/>
</dbReference>
<sequence>MMKKRGGTGSLLVGDIGGTRTRLSLYDGLGKRLLLEAVLPSREHGSFEEIARSFLGSADHPHPSVAVLGVAGPIRDGMATVTNLSWKLDEVKLARSLSLDRVILANDLAVAARGCLHLPTDVAVPLGEGRPKAKGNHMAVIAAGTGLGEALLVWDGSKHLVLPTEGGHTDFAAQGAIEAELFAFLSKRFPEHVSYERVLSGNGLGALYDFFVARGARETKANERRLEEGDRNATIAELGLSGASRPAAKAVDLFASIYGAEAGNLALKLLGLGGVFVAGNIARHIVLARREQFLAGFRKKGRFAGLMAQIPVVVVTDPLVGVRGALAMAKDLLADGEAAPPARPKRVTRRKPSSR</sequence>
<keyword evidence="1" id="KW-0808">Transferase</keyword>
<dbReference type="SUPFAM" id="SSF53067">
    <property type="entry name" value="Actin-like ATPase domain"/>
    <property type="match status" value="1"/>
</dbReference>
<evidence type="ECO:0000256" key="1">
    <source>
        <dbReference type="ARBA" id="ARBA00022679"/>
    </source>
</evidence>
<dbReference type="Pfam" id="PF02685">
    <property type="entry name" value="Glucokinase"/>
    <property type="match status" value="1"/>
</dbReference>
<dbReference type="PANTHER" id="PTHR47363:SF1">
    <property type="entry name" value="GLUCOKINASE"/>
    <property type="match status" value="1"/>
</dbReference>
<evidence type="ECO:0000256" key="2">
    <source>
        <dbReference type="ARBA" id="ARBA00022777"/>
    </source>
</evidence>
<organism evidence="4 5">
    <name type="scientific">Polyangium mundeleinium</name>
    <dbReference type="NCBI Taxonomy" id="2995306"/>
    <lineage>
        <taxon>Bacteria</taxon>
        <taxon>Pseudomonadati</taxon>
        <taxon>Myxococcota</taxon>
        <taxon>Polyangia</taxon>
        <taxon>Polyangiales</taxon>
        <taxon>Polyangiaceae</taxon>
        <taxon>Polyangium</taxon>
    </lineage>
</organism>
<dbReference type="Gene3D" id="3.40.367.20">
    <property type="match status" value="1"/>
</dbReference>
<dbReference type="EMBL" id="JAQNDO010000001">
    <property type="protein sequence ID" value="MDC0743520.1"/>
    <property type="molecule type" value="Genomic_DNA"/>
</dbReference>
<comment type="caution">
    <text evidence="4">The sequence shown here is derived from an EMBL/GenBank/DDBJ whole genome shotgun (WGS) entry which is preliminary data.</text>
</comment>
<keyword evidence="5" id="KW-1185">Reference proteome</keyword>
<keyword evidence="2" id="KW-0418">Kinase</keyword>
<accession>A0ABT5ENV3</accession>
<evidence type="ECO:0000313" key="5">
    <source>
        <dbReference type="Proteomes" id="UP001221411"/>
    </source>
</evidence>
<evidence type="ECO:0000256" key="3">
    <source>
        <dbReference type="RuleBase" id="RU004046"/>
    </source>
</evidence>
<protein>
    <submittedName>
        <fullName evidence="4">Glucokinase</fullName>
    </submittedName>
</protein>
<dbReference type="InterPro" id="IPR003836">
    <property type="entry name" value="Glucokinase"/>
</dbReference>
<gene>
    <name evidence="4" type="ORF">POL67_19495</name>
</gene>
<dbReference type="PANTHER" id="PTHR47363">
    <property type="entry name" value="GLUCOKINASE"/>
    <property type="match status" value="1"/>
</dbReference>
<comment type="similarity">
    <text evidence="3">Belongs to the bacterial glucokinase family.</text>
</comment>
<dbReference type="RefSeq" id="WP_271919131.1">
    <property type="nucleotide sequence ID" value="NZ_JAQNDO010000001.1"/>
</dbReference>
<name>A0ABT5ENV3_9BACT</name>